<proteinExistence type="predicted"/>
<keyword evidence="2" id="KW-1185">Reference proteome</keyword>
<dbReference type="Proteomes" id="UP001139451">
    <property type="component" value="Unassembled WGS sequence"/>
</dbReference>
<comment type="caution">
    <text evidence="1">The sequence shown here is derived from an EMBL/GenBank/DDBJ whole genome shotgun (WGS) entry which is preliminary data.</text>
</comment>
<gene>
    <name evidence="1" type="ORF">M9978_16460</name>
</gene>
<organism evidence="1 2">
    <name type="scientific">Sphingomonas tagetis</name>
    <dbReference type="NCBI Taxonomy" id="2949092"/>
    <lineage>
        <taxon>Bacteria</taxon>
        <taxon>Pseudomonadati</taxon>
        <taxon>Pseudomonadota</taxon>
        <taxon>Alphaproteobacteria</taxon>
        <taxon>Sphingomonadales</taxon>
        <taxon>Sphingomonadaceae</taxon>
        <taxon>Sphingomonas</taxon>
    </lineage>
</organism>
<dbReference type="AlphaFoldDB" id="A0A9X2HR13"/>
<protein>
    <submittedName>
        <fullName evidence="1">Uncharacterized protein</fullName>
    </submittedName>
</protein>
<dbReference type="RefSeq" id="WP_254295102.1">
    <property type="nucleotide sequence ID" value="NZ_JAMLDX010000014.1"/>
</dbReference>
<evidence type="ECO:0000313" key="1">
    <source>
        <dbReference type="EMBL" id="MCP3732019.1"/>
    </source>
</evidence>
<sequence>MSEKQDADLLYGLAAIGGHIGLTARQAEHLVTKGELPSFKLGATICARRSTLAKHFARLEREARHGER</sequence>
<dbReference type="EMBL" id="JAMLDX010000014">
    <property type="protein sequence ID" value="MCP3732019.1"/>
    <property type="molecule type" value="Genomic_DNA"/>
</dbReference>
<evidence type="ECO:0000313" key="2">
    <source>
        <dbReference type="Proteomes" id="UP001139451"/>
    </source>
</evidence>
<reference evidence="1" key="1">
    <citation type="submission" date="2022-05" db="EMBL/GenBank/DDBJ databases">
        <title>Sphingomonas sp. strain MG17 Genome sequencing and assembly.</title>
        <authorList>
            <person name="Kim I."/>
        </authorList>
    </citation>
    <scope>NUCLEOTIDE SEQUENCE</scope>
    <source>
        <strain evidence="1">MG17</strain>
    </source>
</reference>
<name>A0A9X2HR13_9SPHN</name>
<accession>A0A9X2HR13</accession>